<dbReference type="GO" id="GO:0031037">
    <property type="term" value="P:myosin II filament disassembly"/>
    <property type="evidence" value="ECO:0007669"/>
    <property type="project" value="TreeGrafter"/>
</dbReference>
<dbReference type="InterPro" id="IPR051852">
    <property type="entry name" value="Alpha-type_PK"/>
</dbReference>
<dbReference type="GO" id="GO:1903013">
    <property type="term" value="P:response to differentiation-inducing factor 1"/>
    <property type="evidence" value="ECO:0007669"/>
    <property type="project" value="TreeGrafter"/>
</dbReference>
<dbReference type="Proteomes" id="UP000325313">
    <property type="component" value="Unassembled WGS sequence"/>
</dbReference>
<evidence type="ECO:0000313" key="2">
    <source>
        <dbReference type="EMBL" id="KAA1125491.1"/>
    </source>
</evidence>
<name>A0A5B0RHR8_PUCGR</name>
<keyword evidence="2" id="KW-0251">Elongation factor</keyword>
<reference evidence="2 3" key="1">
    <citation type="submission" date="2019-05" db="EMBL/GenBank/DDBJ databases">
        <title>Emergence of the Ug99 lineage of the wheat stem rust pathogen through somatic hybridization.</title>
        <authorList>
            <person name="Li F."/>
            <person name="Upadhyaya N.M."/>
            <person name="Sperschneider J."/>
            <person name="Matny O."/>
            <person name="Nguyen-Phuc H."/>
            <person name="Mago R."/>
            <person name="Raley C."/>
            <person name="Miller M.E."/>
            <person name="Silverstein K.A.T."/>
            <person name="Henningsen E."/>
            <person name="Hirsch C.D."/>
            <person name="Visser B."/>
            <person name="Pretorius Z.A."/>
            <person name="Steffenson B.J."/>
            <person name="Schwessinger B."/>
            <person name="Dodds P.N."/>
            <person name="Figueroa M."/>
        </authorList>
    </citation>
    <scope>NUCLEOTIDE SEQUENCE [LARGE SCALE GENOMIC DNA]</scope>
    <source>
        <strain evidence="2 3">Ug99</strain>
    </source>
</reference>
<keyword evidence="2" id="KW-0808">Transferase</keyword>
<organism evidence="2 3">
    <name type="scientific">Puccinia graminis f. sp. tritici</name>
    <dbReference type="NCBI Taxonomy" id="56615"/>
    <lineage>
        <taxon>Eukaryota</taxon>
        <taxon>Fungi</taxon>
        <taxon>Dikarya</taxon>
        <taxon>Basidiomycota</taxon>
        <taxon>Pucciniomycotina</taxon>
        <taxon>Pucciniomycetes</taxon>
        <taxon>Pucciniales</taxon>
        <taxon>Pucciniaceae</taxon>
        <taxon>Puccinia</taxon>
    </lineage>
</organism>
<sequence length="267" mass="29984">MAHFRRIVKEKRVKPSSSGPSSKQAKPSVTMPTPPAPANLIKHRDFGFHLYESDILVKNTGIHQIKQPYDLYNPNLYNDLCTSLWAMFSPQILNKAHITSLPSNPELPKITSASVMVNLAFRIKRPFLDKTNKKKEAWALGPLAGTVIACGNKSRASKMELLSKPMPSYLHINTDSWILSQRLLLDKIETTKATTESIIIKVNKREVIGSGGMRTTYAAQVKTISHEVEIITNYVAKVMKDIQHQSLKLHGANTRMYEACAVLLEEY</sequence>
<evidence type="ECO:0000256" key="1">
    <source>
        <dbReference type="SAM" id="MobiDB-lite"/>
    </source>
</evidence>
<gene>
    <name evidence="2" type="primary">EEF2K_4</name>
    <name evidence="2" type="ORF">PGTUg99_006699</name>
</gene>
<dbReference type="PANTHER" id="PTHR45992:SF2">
    <property type="entry name" value="EUKARYOTIC ELONGATION FACTOR 2 KINASE"/>
    <property type="match status" value="1"/>
</dbReference>
<proteinExistence type="predicted"/>
<keyword evidence="2" id="KW-0418">Kinase</keyword>
<feature type="compositionally biased region" description="Basic residues" evidence="1">
    <location>
        <begin position="1"/>
        <end position="14"/>
    </location>
</feature>
<evidence type="ECO:0000313" key="3">
    <source>
        <dbReference type="Proteomes" id="UP000325313"/>
    </source>
</evidence>
<dbReference type="PANTHER" id="PTHR45992">
    <property type="entry name" value="EUKARYOTIC ELONGATION FACTOR 2 KINASE-RELATED"/>
    <property type="match status" value="1"/>
</dbReference>
<dbReference type="AlphaFoldDB" id="A0A5B0RHR8"/>
<protein>
    <submittedName>
        <fullName evidence="2">Eukaryotic elongation factor-2 kinase</fullName>
    </submittedName>
</protein>
<accession>A0A5B0RHR8</accession>
<feature type="compositionally biased region" description="Polar residues" evidence="1">
    <location>
        <begin position="15"/>
        <end position="31"/>
    </location>
</feature>
<dbReference type="GO" id="GO:0003746">
    <property type="term" value="F:translation elongation factor activity"/>
    <property type="evidence" value="ECO:0007669"/>
    <property type="project" value="UniProtKB-KW"/>
</dbReference>
<keyword evidence="2" id="KW-0648">Protein biosynthesis</keyword>
<dbReference type="EMBL" id="VDEP01000177">
    <property type="protein sequence ID" value="KAA1125491.1"/>
    <property type="molecule type" value="Genomic_DNA"/>
</dbReference>
<dbReference type="GO" id="GO:0004674">
    <property type="term" value="F:protein serine/threonine kinase activity"/>
    <property type="evidence" value="ECO:0007669"/>
    <property type="project" value="TreeGrafter"/>
</dbReference>
<comment type="caution">
    <text evidence="2">The sequence shown here is derived from an EMBL/GenBank/DDBJ whole genome shotgun (WGS) entry which is preliminary data.</text>
</comment>
<feature type="region of interest" description="Disordered" evidence="1">
    <location>
        <begin position="1"/>
        <end position="36"/>
    </location>
</feature>